<dbReference type="PANTHER" id="PTHR42781">
    <property type="entry name" value="SPERMIDINE/PUTRESCINE IMPORT ATP-BINDING PROTEIN POTA"/>
    <property type="match status" value="1"/>
</dbReference>
<organism evidence="5 6">
    <name type="scientific">Agaribacillus aureus</name>
    <dbReference type="NCBI Taxonomy" id="3051825"/>
    <lineage>
        <taxon>Bacteria</taxon>
        <taxon>Pseudomonadati</taxon>
        <taxon>Bacteroidota</taxon>
        <taxon>Cytophagia</taxon>
        <taxon>Cytophagales</taxon>
        <taxon>Splendidivirgaceae</taxon>
        <taxon>Agaribacillus</taxon>
    </lineage>
</organism>
<feature type="domain" description="ABC transporter" evidence="4">
    <location>
        <begin position="1"/>
        <end position="234"/>
    </location>
</feature>
<reference evidence="5" key="1">
    <citation type="submission" date="2023-06" db="EMBL/GenBank/DDBJ databases">
        <title>Genomic of Agaribacillus aureum.</title>
        <authorList>
            <person name="Wang G."/>
        </authorList>
    </citation>
    <scope>NUCLEOTIDE SEQUENCE</scope>
    <source>
        <strain evidence="5">BMA12</strain>
    </source>
</reference>
<dbReference type="PROSITE" id="PS00211">
    <property type="entry name" value="ABC_TRANSPORTER_1"/>
    <property type="match status" value="1"/>
</dbReference>
<dbReference type="PANTHER" id="PTHR42781:SF4">
    <property type="entry name" value="SPERMIDINE_PUTRESCINE IMPORT ATP-BINDING PROTEIN POTA"/>
    <property type="match status" value="1"/>
</dbReference>
<evidence type="ECO:0000259" key="4">
    <source>
        <dbReference type="PROSITE" id="PS50893"/>
    </source>
</evidence>
<dbReference type="Gene3D" id="3.40.50.300">
    <property type="entry name" value="P-loop containing nucleotide triphosphate hydrolases"/>
    <property type="match status" value="1"/>
</dbReference>
<dbReference type="SUPFAM" id="SSF50331">
    <property type="entry name" value="MOP-like"/>
    <property type="match status" value="1"/>
</dbReference>
<dbReference type="EMBL" id="JAUJEB010000004">
    <property type="protein sequence ID" value="MDN5214001.1"/>
    <property type="molecule type" value="Genomic_DNA"/>
</dbReference>
<dbReference type="RefSeq" id="WP_346759338.1">
    <property type="nucleotide sequence ID" value="NZ_JAUJEB010000004.1"/>
</dbReference>
<evidence type="ECO:0000313" key="6">
    <source>
        <dbReference type="Proteomes" id="UP001172083"/>
    </source>
</evidence>
<dbReference type="Pfam" id="PF00005">
    <property type="entry name" value="ABC_tran"/>
    <property type="match status" value="1"/>
</dbReference>
<keyword evidence="2" id="KW-0547">Nucleotide-binding</keyword>
<keyword evidence="6" id="KW-1185">Reference proteome</keyword>
<dbReference type="InterPro" id="IPR027417">
    <property type="entry name" value="P-loop_NTPase"/>
</dbReference>
<comment type="caution">
    <text evidence="5">The sequence shown here is derived from an EMBL/GenBank/DDBJ whole genome shotgun (WGS) entry which is preliminary data.</text>
</comment>
<dbReference type="Proteomes" id="UP001172083">
    <property type="component" value="Unassembled WGS sequence"/>
</dbReference>
<dbReference type="PROSITE" id="PS50893">
    <property type="entry name" value="ABC_TRANSPORTER_2"/>
    <property type="match status" value="1"/>
</dbReference>
<accession>A0ABT8LA96</accession>
<keyword evidence="3 5" id="KW-0067">ATP-binding</keyword>
<dbReference type="InterPro" id="IPR050093">
    <property type="entry name" value="ABC_SmlMolc_Importer"/>
</dbReference>
<protein>
    <submittedName>
        <fullName evidence="5">ATP-binding cassette domain-containing protein</fullName>
    </submittedName>
</protein>
<dbReference type="SMART" id="SM00382">
    <property type="entry name" value="AAA"/>
    <property type="match status" value="1"/>
</dbReference>
<dbReference type="InterPro" id="IPR008995">
    <property type="entry name" value="Mo/tungstate-bd_C_term_dom"/>
</dbReference>
<gene>
    <name evidence="5" type="ORF">QQ020_18135</name>
</gene>
<evidence type="ECO:0000256" key="1">
    <source>
        <dbReference type="ARBA" id="ARBA00022448"/>
    </source>
</evidence>
<keyword evidence="1" id="KW-0813">Transport</keyword>
<dbReference type="GO" id="GO:0005524">
    <property type="term" value="F:ATP binding"/>
    <property type="evidence" value="ECO:0007669"/>
    <property type="project" value="UniProtKB-KW"/>
</dbReference>
<evidence type="ECO:0000313" key="5">
    <source>
        <dbReference type="EMBL" id="MDN5214001.1"/>
    </source>
</evidence>
<proteinExistence type="predicted"/>
<sequence>MIDINLTKTLQGPDGKMMLAVEAHINQGDLVVIYGPSGAGKTSILRMLAGLLQPESGKIAVNNVCWFDSEKNIHLKPQQRKVGFVWQDYALFPNMTVKENLQYALPRSQPAHILTELIDIIELNRLQDRMPQSLSGGQQQRVALARALVRSPEVLLLDEPLSALDEGMRVKMQDFLLKVHHQYGLTTILVTHDMAEIFKLAKKIFLLHNGKIFKQGAPHEVFTHQDISGKYRITGTVLKIDANDVVYVVSVLIGSQIIKVIATAEERKGLKTGDKVLIISKAFNPIIMKINN</sequence>
<evidence type="ECO:0000256" key="3">
    <source>
        <dbReference type="ARBA" id="ARBA00022840"/>
    </source>
</evidence>
<dbReference type="InterPro" id="IPR017871">
    <property type="entry name" value="ABC_transporter-like_CS"/>
</dbReference>
<dbReference type="InterPro" id="IPR003439">
    <property type="entry name" value="ABC_transporter-like_ATP-bd"/>
</dbReference>
<evidence type="ECO:0000256" key="2">
    <source>
        <dbReference type="ARBA" id="ARBA00022741"/>
    </source>
</evidence>
<dbReference type="SUPFAM" id="SSF52540">
    <property type="entry name" value="P-loop containing nucleoside triphosphate hydrolases"/>
    <property type="match status" value="1"/>
</dbReference>
<name>A0ABT8LA96_9BACT</name>
<dbReference type="InterPro" id="IPR003593">
    <property type="entry name" value="AAA+_ATPase"/>
</dbReference>